<organism evidence="3 4">
    <name type="scientific">Stenotrophomonas nematodicola</name>
    <dbReference type="NCBI Taxonomy" id="2656746"/>
    <lineage>
        <taxon>Bacteria</taxon>
        <taxon>Pseudomonadati</taxon>
        <taxon>Pseudomonadota</taxon>
        <taxon>Gammaproteobacteria</taxon>
        <taxon>Lysobacterales</taxon>
        <taxon>Lysobacteraceae</taxon>
        <taxon>Stenotrophomonas</taxon>
    </lineage>
</organism>
<proteinExistence type="predicted"/>
<keyword evidence="2" id="KW-0732">Signal</keyword>
<reference evidence="3 4" key="1">
    <citation type="submission" date="2024-09" db="EMBL/GenBank/DDBJ databases">
        <authorList>
            <consortium name="All-Russian atlas of soil microorganisms"/>
            <consortium name="as a basis for the search for new antimicrobial producers and enzymes with unique properties"/>
            <person name="Sokolova E.A."/>
            <person name="Voronina E.N."/>
        </authorList>
    </citation>
    <scope>NUCLEOTIDE SEQUENCE [LARGE SCALE GENOMIC DNA]</scope>
    <source>
        <strain evidence="3 4">AF-22b-331.1</strain>
    </source>
</reference>
<dbReference type="PROSITE" id="PS51257">
    <property type="entry name" value="PROKAR_LIPOPROTEIN"/>
    <property type="match status" value="1"/>
</dbReference>
<feature type="chain" id="PRO_5045340987" description="DUF1311 domain-containing protein" evidence="2">
    <location>
        <begin position="23"/>
        <end position="193"/>
    </location>
</feature>
<name>A0ABW7CYU3_9GAMM</name>
<accession>A0ABW7CYU3</accession>
<dbReference type="Proteomes" id="UP001605261">
    <property type="component" value="Unassembled WGS sequence"/>
</dbReference>
<evidence type="ECO:0000256" key="1">
    <source>
        <dbReference type="SAM" id="MobiDB-lite"/>
    </source>
</evidence>
<dbReference type="EMBL" id="JBHGCJ010000008">
    <property type="protein sequence ID" value="MFG6109884.1"/>
    <property type="molecule type" value="Genomic_DNA"/>
</dbReference>
<evidence type="ECO:0008006" key="5">
    <source>
        <dbReference type="Google" id="ProtNLM"/>
    </source>
</evidence>
<gene>
    <name evidence="3" type="ORF">ACEU0G_003908</name>
</gene>
<feature type="signal peptide" evidence="2">
    <location>
        <begin position="1"/>
        <end position="22"/>
    </location>
</feature>
<dbReference type="RefSeq" id="WP_394163730.1">
    <property type="nucleotide sequence ID" value="NZ_JBHGCJ010000008.1"/>
</dbReference>
<keyword evidence="4" id="KW-1185">Reference proteome</keyword>
<evidence type="ECO:0000256" key="2">
    <source>
        <dbReference type="SAM" id="SignalP"/>
    </source>
</evidence>
<evidence type="ECO:0000313" key="3">
    <source>
        <dbReference type="EMBL" id="MFG6109884.1"/>
    </source>
</evidence>
<feature type="compositionally biased region" description="Low complexity" evidence="1">
    <location>
        <begin position="51"/>
        <end position="70"/>
    </location>
</feature>
<comment type="caution">
    <text evidence="3">The sequence shown here is derived from an EMBL/GenBank/DDBJ whole genome shotgun (WGS) entry which is preliminary data.</text>
</comment>
<sequence length="193" mass="20610">MPTKRVALLGCLALLAACAPRAADSSIDAVDAAPPASSQGDVAAADRVTDAPAAAAPAVDAPSDADSDPSGGMPDLDELEQARAAAGCAVSNDIGDLDDIRIYCQMPADVRAFLERENTCQHFAGEEAYDEARRLELETASERYCDGRERIFADLYDRHHDDCALREALIGVGNRYDLFTDVAADHCRPQDVR</sequence>
<feature type="region of interest" description="Disordered" evidence="1">
    <location>
        <begin position="51"/>
        <end position="76"/>
    </location>
</feature>
<protein>
    <recommendedName>
        <fullName evidence="5">DUF1311 domain-containing protein</fullName>
    </recommendedName>
</protein>
<evidence type="ECO:0000313" key="4">
    <source>
        <dbReference type="Proteomes" id="UP001605261"/>
    </source>
</evidence>